<dbReference type="GeneID" id="91573302"/>
<dbReference type="GO" id="GO:0016740">
    <property type="term" value="F:transferase activity"/>
    <property type="evidence" value="ECO:0007669"/>
    <property type="project" value="UniProtKB-KW"/>
</dbReference>
<evidence type="ECO:0000259" key="8">
    <source>
        <dbReference type="PROSITE" id="PS52004"/>
    </source>
</evidence>
<dbReference type="InterPro" id="IPR049551">
    <property type="entry name" value="PKS_DH_C"/>
</dbReference>
<evidence type="ECO:0000259" key="7">
    <source>
        <dbReference type="PROSITE" id="PS50075"/>
    </source>
</evidence>
<gene>
    <name evidence="10" type="ORF">JO379_006466</name>
</gene>
<dbReference type="InterPro" id="IPR014030">
    <property type="entry name" value="Ketoacyl_synth_N"/>
</dbReference>
<dbReference type="Proteomes" id="UP001519291">
    <property type="component" value="Unassembled WGS sequence"/>
</dbReference>
<dbReference type="InterPro" id="IPR016035">
    <property type="entry name" value="Acyl_Trfase/lysoPLipase"/>
</dbReference>
<dbReference type="InterPro" id="IPR001227">
    <property type="entry name" value="Ac_transferase_dom_sf"/>
</dbReference>
<evidence type="ECO:0000256" key="2">
    <source>
        <dbReference type="ARBA" id="ARBA00022553"/>
    </source>
</evidence>
<dbReference type="InterPro" id="IPR014031">
    <property type="entry name" value="Ketoacyl_synth_C"/>
</dbReference>
<dbReference type="InterPro" id="IPR006162">
    <property type="entry name" value="Ppantetheine_attach_site"/>
</dbReference>
<dbReference type="SUPFAM" id="SSF47336">
    <property type="entry name" value="ACP-like"/>
    <property type="match status" value="1"/>
</dbReference>
<dbReference type="PROSITE" id="PS52019">
    <property type="entry name" value="PKS_MFAS_DH"/>
    <property type="match status" value="1"/>
</dbReference>
<dbReference type="Gene3D" id="3.40.47.10">
    <property type="match status" value="1"/>
</dbReference>
<dbReference type="PROSITE" id="PS00012">
    <property type="entry name" value="PHOSPHOPANTETHEINE"/>
    <property type="match status" value="1"/>
</dbReference>
<dbReference type="InterPro" id="IPR016039">
    <property type="entry name" value="Thiolase-like"/>
</dbReference>
<dbReference type="EMBL" id="JAGIOH010000001">
    <property type="protein sequence ID" value="MBP2406997.1"/>
    <property type="molecule type" value="Genomic_DNA"/>
</dbReference>
<feature type="domain" description="Ketosynthase family 3 (KS3)" evidence="8">
    <location>
        <begin position="11"/>
        <end position="468"/>
    </location>
</feature>
<dbReference type="Gene3D" id="3.30.70.250">
    <property type="entry name" value="Malonyl-CoA ACP transacylase, ACP-binding"/>
    <property type="match status" value="1"/>
</dbReference>
<dbReference type="Gene3D" id="3.40.50.720">
    <property type="entry name" value="NAD(P)-binding Rossmann-like Domain"/>
    <property type="match status" value="1"/>
</dbReference>
<evidence type="ECO:0000256" key="4">
    <source>
        <dbReference type="ARBA" id="ARBA00023194"/>
    </source>
</evidence>
<dbReference type="RefSeq" id="WP_209518323.1">
    <property type="nucleotide sequence ID" value="NZ_JAGIOH010000001.1"/>
</dbReference>
<keyword evidence="1" id="KW-0596">Phosphopantetheine</keyword>
<comment type="caution">
    <text evidence="10">The sequence shown here is derived from an EMBL/GenBank/DDBJ whole genome shotgun (WGS) entry which is preliminary data.</text>
</comment>
<dbReference type="Pfam" id="PF00109">
    <property type="entry name" value="ketoacyl-synt"/>
    <property type="match status" value="1"/>
</dbReference>
<accession>A0ABS4YDW5</accession>
<protein>
    <submittedName>
        <fullName evidence="10">Acyl transferase domain-containing protein</fullName>
    </submittedName>
</protein>
<dbReference type="InterPro" id="IPR036736">
    <property type="entry name" value="ACP-like_sf"/>
</dbReference>
<dbReference type="SMART" id="SM00825">
    <property type="entry name" value="PKS_KS"/>
    <property type="match status" value="1"/>
</dbReference>
<feature type="active site" description="Proton donor; for dehydratase activity" evidence="5">
    <location>
        <position position="1942"/>
    </location>
</feature>
<feature type="region of interest" description="N-terminal hotdog fold" evidence="5">
    <location>
        <begin position="1736"/>
        <end position="1868"/>
    </location>
</feature>
<dbReference type="InterPro" id="IPR014043">
    <property type="entry name" value="Acyl_transferase_dom"/>
</dbReference>
<evidence type="ECO:0000256" key="5">
    <source>
        <dbReference type="PROSITE-ProRule" id="PRU01363"/>
    </source>
</evidence>
<dbReference type="PROSITE" id="PS50075">
    <property type="entry name" value="CARRIER"/>
    <property type="match status" value="1"/>
</dbReference>
<organism evidence="10 11">
    <name type="scientific">Streptomyces syringium</name>
    <dbReference type="NCBI Taxonomy" id="76729"/>
    <lineage>
        <taxon>Bacteria</taxon>
        <taxon>Bacillati</taxon>
        <taxon>Actinomycetota</taxon>
        <taxon>Actinomycetes</taxon>
        <taxon>Kitasatosporales</taxon>
        <taxon>Streptomycetaceae</taxon>
        <taxon>Streptomyces</taxon>
    </lineage>
</organism>
<dbReference type="SUPFAM" id="SSF52151">
    <property type="entry name" value="FabD/lysophospholipase-like"/>
    <property type="match status" value="1"/>
</dbReference>
<dbReference type="InterPro" id="IPR042104">
    <property type="entry name" value="PKS_dehydratase_sf"/>
</dbReference>
<keyword evidence="4" id="KW-0045">Antibiotic biosynthesis</keyword>
<keyword evidence="11" id="KW-1185">Reference proteome</keyword>
<feature type="compositionally biased region" description="Low complexity" evidence="6">
    <location>
        <begin position="1082"/>
        <end position="1105"/>
    </location>
</feature>
<dbReference type="InterPro" id="IPR020841">
    <property type="entry name" value="PKS_Beta-ketoAc_synthase_dom"/>
</dbReference>
<dbReference type="InterPro" id="IPR049552">
    <property type="entry name" value="PKS_DH_N"/>
</dbReference>
<dbReference type="Gene3D" id="3.40.366.10">
    <property type="entry name" value="Malonyl-Coenzyme A Acyl Carrier Protein, domain 2"/>
    <property type="match status" value="1"/>
</dbReference>
<feature type="active site" description="Proton acceptor; for dehydratase activity" evidence="5">
    <location>
        <position position="1774"/>
    </location>
</feature>
<evidence type="ECO:0000313" key="11">
    <source>
        <dbReference type="Proteomes" id="UP001519291"/>
    </source>
</evidence>
<evidence type="ECO:0000256" key="1">
    <source>
        <dbReference type="ARBA" id="ARBA00022450"/>
    </source>
</evidence>
<dbReference type="SMART" id="SM00827">
    <property type="entry name" value="PKS_AT"/>
    <property type="match status" value="1"/>
</dbReference>
<feature type="domain" description="PKS/mFAS DH" evidence="9">
    <location>
        <begin position="1736"/>
        <end position="2025"/>
    </location>
</feature>
<evidence type="ECO:0000259" key="9">
    <source>
        <dbReference type="PROSITE" id="PS52019"/>
    </source>
</evidence>
<reference evidence="10 11" key="1">
    <citation type="submission" date="2021-03" db="EMBL/GenBank/DDBJ databases">
        <title>Sequencing the genomes of 1000 actinobacteria strains.</title>
        <authorList>
            <person name="Klenk H.-P."/>
        </authorList>
    </citation>
    <scope>NUCLEOTIDE SEQUENCE [LARGE SCALE GENOMIC DNA]</scope>
    <source>
        <strain evidence="10 11">DSM 41480</strain>
    </source>
</reference>
<feature type="domain" description="Carrier" evidence="7">
    <location>
        <begin position="1127"/>
        <end position="1207"/>
    </location>
</feature>
<dbReference type="Gene3D" id="3.10.129.110">
    <property type="entry name" value="Polyketide synthase dehydratase"/>
    <property type="match status" value="1"/>
</dbReference>
<dbReference type="CDD" id="cd00833">
    <property type="entry name" value="PKS"/>
    <property type="match status" value="1"/>
</dbReference>
<dbReference type="Pfam" id="PF08659">
    <property type="entry name" value="KR"/>
    <property type="match status" value="1"/>
</dbReference>
<dbReference type="InterPro" id="IPR009081">
    <property type="entry name" value="PP-bd_ACP"/>
</dbReference>
<evidence type="ECO:0000313" key="10">
    <source>
        <dbReference type="EMBL" id="MBP2406997.1"/>
    </source>
</evidence>
<dbReference type="SUPFAM" id="SSF55048">
    <property type="entry name" value="Probable ACP-binding domain of malonyl-CoA ACP transacylase"/>
    <property type="match status" value="1"/>
</dbReference>
<dbReference type="Pfam" id="PF02801">
    <property type="entry name" value="Ketoacyl-synt_C"/>
    <property type="match status" value="1"/>
</dbReference>
<dbReference type="Pfam" id="PF21089">
    <property type="entry name" value="PKS_DH_N"/>
    <property type="match status" value="1"/>
</dbReference>
<keyword evidence="3 10" id="KW-0808">Transferase</keyword>
<feature type="region of interest" description="C-terminal hotdog fold" evidence="5">
    <location>
        <begin position="1881"/>
        <end position="2025"/>
    </location>
</feature>
<sequence length="2040" mass="215128">MLDAVEFRLARNPIAIVGVAGMFPQAHDVRAFWSNVVSGRDCITDVPERAAWRVADHYDPDMFAEDKTYARRGGFLPPTVFDPVEFSMPPATLDSIGLIQLLSLRVASEVLKDARCEGADWYDPARTGVILGVCGQSSTVGPLVARLYAPMVRESALSCGLSERDADEIVRKFKAASPPWTEQSFPGSLGNVVAGRIANRFDLGAANCTVDAACASSLAAVRMAVGELVEHRADLMITGGCDADNSLLAFMFFSKTPALSPSGRVKPFDRSADGTLLGEGIGMLALKRLADAERDGDRVYAVLRGLGSSSDGRTKSIYAPCGEGQLEALRRAYTDADAPVGSVELIEAHGTGTTVGDTTELAALSTFLDGSGDGGGRVAIGSVKSQIGHTKAAAGAAGLIKTALALHHKLLPPTINVDEPNEKAAGSGALYLNTRARPWVRDPGRPVRRGGVSAFGFGGVNFHAVLEEHRPSDAHARTLHGTPKTYLWHAPDPGALLERLRAGADPEPSGPIPAHHARLGILATDDEARSALTAEAIDRLGADRDARSWSLSGRAHYRRAALPAGTKVAALFAGQGSQYVNMGLDALLCVPPVRDAFDEANALWPGEEDSLAQVVYPVPGRHEAHESARRLRRTCYAQPAIGALAMGQYRFLSELGFAPQALLGHSCGELTALWAARSLTDEACLMLTRKRGQAMEPPAVDGHDPGAMAAVRMSVDTWEGRAAGHPELTLCNLNAPDELVVGGPTAAVDRFAAECAADGVAVHRLAVAAAFHTPLVQHAAEDFAEAVADVGLCPPSTPVLANTPGATYGSDTAANRRTLAEQLLHPVDFAGRVRQLHAEGFRVFVEFGPKQVLSRLVLRTLGEEEVEAVPTDLGPDADSAAALKNAALRLAVLGVEIAGIDRYDAPAPPRRPEPSAVARLLEGHAFAVEACRPQYEAELANGYRCASAVPAPPPAPAAEVTPPDRADDALARAATEQLGLHAQYMESQLHTARQLADLLHHRTEDEADPALLSRVEAVRDHSVALSQAHIRTHEIMLEFARLRQGATPATGPTDAESTSASPGGPRPDSTHAPAADVPGGTHPPHAMVVPAPRPAVGGPATPGTAQDDPPDSASREAAPPDTAAHPMAPADIERVLRQLVAEKTGYTFDMVEPDLDIQTDLGIDSLKQVEIAAEAWRRYPFLPREEIYRFAQARTVRELTLLLTEIAVPSAAHESTVTQVPLGRAFVTLSPLPEADALADAYGPHPTALLLDDGSALATGLALALDEQGWHIRQLSLPGLGAPGADRDRWALDDWQEETLSERIGDVLASVERLDLCVLPVGRGDRLDTAAAITRLSHAVLVAKHLSPALKDTAAAGHRAGFVTVTQMDGALGLAGSGGDLPRALTGGLGGLVKALAVEEPDLFCRALDFAPDLAVPAVAGRFLRELTDAAALREIAWDGTTRQALTVSGTPSALLPAMPVPTAPEPHDLLLVTGGARGITSWCLTALAAHHPCGFLLLGRTPLEDLPDWAAGLDSAPALRDACAERARAEGHDPDDPRVRASLDAQARHLDQQRDMHATLAALHAHGAEAAYVTADVGDAAAVRAALAPYAERVTGVIHGAGVLADQPLRDKSAQDVARVVGAKLTGLTNVLACLPAGRLRHLVVFTSVAGVYGNGHQTDYAMANEALNRFACAWKAGHPDCRVAALAWGPWRGGMASAQAQELFLRMGLPLLSREEGSAYFVEQMTAGHSDDLVTVLGPTASAFQAPPLPPRGADLLRDLDGLAAEPVLHHHSIDGRPVLPMTAAVGWCLNAVERTGPGRPVTEVRDFAVRKGLVLDDTRPSRGRITMRPQAGRGGTGVRVTIHDDGGAAPLPRYEGVFHSPADGLPAPGRLQLPSYRAGEGRRHPAYDEGFLFHGPLLQGLGPALAEDDTQLTVLARLRDPELAGGACSGALYSPALADLLLQAAALLGRRLSGHRCLPVAVEHVEIFAPLPDDEPFVIVAALREHNPLDLTCTVTACTPDGDVLQRWNGLKGIVVAPELANRAAWPAPEPAESVSP</sequence>
<dbReference type="PROSITE" id="PS52004">
    <property type="entry name" value="KS3_2"/>
    <property type="match status" value="1"/>
</dbReference>
<dbReference type="InterPro" id="IPR016036">
    <property type="entry name" value="Malonyl_transacylase_ACP-bd"/>
</dbReference>
<dbReference type="Gene3D" id="1.10.1200.10">
    <property type="entry name" value="ACP-like"/>
    <property type="match status" value="1"/>
</dbReference>
<dbReference type="PANTHER" id="PTHR43074">
    <property type="entry name" value="OMEGA-3 POLYUNSATURATED FATTY ACID SYNTHASE PFAB-RELATED"/>
    <property type="match status" value="1"/>
</dbReference>
<proteinExistence type="predicted"/>
<evidence type="ECO:0000256" key="3">
    <source>
        <dbReference type="ARBA" id="ARBA00022679"/>
    </source>
</evidence>
<dbReference type="InterPro" id="IPR036291">
    <property type="entry name" value="NAD(P)-bd_dom_sf"/>
</dbReference>
<dbReference type="InterPro" id="IPR049900">
    <property type="entry name" value="PKS_mFAS_DH"/>
</dbReference>
<feature type="region of interest" description="Disordered" evidence="6">
    <location>
        <begin position="1045"/>
        <end position="1129"/>
    </location>
</feature>
<dbReference type="Pfam" id="PF14765">
    <property type="entry name" value="PS-DH"/>
    <property type="match status" value="1"/>
</dbReference>
<dbReference type="SUPFAM" id="SSF51735">
    <property type="entry name" value="NAD(P)-binding Rossmann-fold domains"/>
    <property type="match status" value="2"/>
</dbReference>
<dbReference type="SUPFAM" id="SSF53901">
    <property type="entry name" value="Thiolase-like"/>
    <property type="match status" value="1"/>
</dbReference>
<dbReference type="PANTHER" id="PTHR43074:SF1">
    <property type="entry name" value="BETA-KETOACYL SYNTHASE FAMILY PROTEIN-RELATED"/>
    <property type="match status" value="1"/>
</dbReference>
<dbReference type="InterPro" id="IPR057326">
    <property type="entry name" value="KR_dom"/>
</dbReference>
<dbReference type="InterPro" id="IPR013968">
    <property type="entry name" value="PKS_KR"/>
</dbReference>
<name>A0ABS4YDW5_9ACTN</name>
<dbReference type="SMART" id="SM00822">
    <property type="entry name" value="PKS_KR"/>
    <property type="match status" value="1"/>
</dbReference>
<dbReference type="InterPro" id="IPR052568">
    <property type="entry name" value="PKS-FAS_Synthase"/>
</dbReference>
<keyword evidence="2" id="KW-0597">Phosphoprotein</keyword>
<dbReference type="Pfam" id="PF00698">
    <property type="entry name" value="Acyl_transf_1"/>
    <property type="match status" value="1"/>
</dbReference>
<evidence type="ECO:0000256" key="6">
    <source>
        <dbReference type="SAM" id="MobiDB-lite"/>
    </source>
</evidence>